<accession>A0ABD5Y152</accession>
<dbReference type="RefSeq" id="WP_274325144.1">
    <property type="nucleotide sequence ID" value="NZ_CP118158.1"/>
</dbReference>
<keyword evidence="4" id="KW-1185">Reference proteome</keyword>
<feature type="compositionally biased region" description="Acidic residues" evidence="1">
    <location>
        <begin position="219"/>
        <end position="228"/>
    </location>
</feature>
<feature type="domain" description="DUF7115" evidence="2">
    <location>
        <begin position="1"/>
        <end position="107"/>
    </location>
</feature>
<dbReference type="Pfam" id="PF23428">
    <property type="entry name" value="DUF7115"/>
    <property type="match status" value="1"/>
</dbReference>
<protein>
    <recommendedName>
        <fullName evidence="2">DUF7115 domain-containing protein</fullName>
    </recommendedName>
</protein>
<reference evidence="3 4" key="1">
    <citation type="journal article" date="2019" name="Int. J. Syst. Evol. Microbiol.">
        <title>The Global Catalogue of Microorganisms (GCM) 10K type strain sequencing project: providing services to taxonomists for standard genome sequencing and annotation.</title>
        <authorList>
            <consortium name="The Broad Institute Genomics Platform"/>
            <consortium name="The Broad Institute Genome Sequencing Center for Infectious Disease"/>
            <person name="Wu L."/>
            <person name="Ma J."/>
        </authorList>
    </citation>
    <scope>NUCLEOTIDE SEQUENCE [LARGE SCALE GENOMIC DNA]</scope>
    <source>
        <strain evidence="3 4">XZYJT29</strain>
    </source>
</reference>
<feature type="compositionally biased region" description="Polar residues" evidence="1">
    <location>
        <begin position="379"/>
        <end position="406"/>
    </location>
</feature>
<evidence type="ECO:0000313" key="3">
    <source>
        <dbReference type="EMBL" id="MFC7139558.1"/>
    </source>
</evidence>
<proteinExistence type="predicted"/>
<evidence type="ECO:0000313" key="4">
    <source>
        <dbReference type="Proteomes" id="UP001596432"/>
    </source>
</evidence>
<comment type="caution">
    <text evidence="3">The sequence shown here is derived from an EMBL/GenBank/DDBJ whole genome shotgun (WGS) entry which is preliminary data.</text>
</comment>
<feature type="compositionally biased region" description="Polar residues" evidence="1">
    <location>
        <begin position="325"/>
        <end position="345"/>
    </location>
</feature>
<dbReference type="InterPro" id="IPR055539">
    <property type="entry name" value="DUF7115"/>
</dbReference>
<feature type="compositionally biased region" description="Low complexity" evidence="1">
    <location>
        <begin position="409"/>
        <end position="422"/>
    </location>
</feature>
<evidence type="ECO:0000256" key="1">
    <source>
        <dbReference type="SAM" id="MobiDB-lite"/>
    </source>
</evidence>
<gene>
    <name evidence="3" type="ORF">ACFQMA_06860</name>
</gene>
<dbReference type="Proteomes" id="UP001596432">
    <property type="component" value="Unassembled WGS sequence"/>
</dbReference>
<feature type="compositionally biased region" description="Polar residues" evidence="1">
    <location>
        <begin position="279"/>
        <end position="302"/>
    </location>
</feature>
<feature type="compositionally biased region" description="Acidic residues" evidence="1">
    <location>
        <begin position="235"/>
        <end position="248"/>
    </location>
</feature>
<organism evidence="3 4">
    <name type="scientific">Halosimplex aquaticum</name>
    <dbReference type="NCBI Taxonomy" id="3026162"/>
    <lineage>
        <taxon>Archaea</taxon>
        <taxon>Methanobacteriati</taxon>
        <taxon>Methanobacteriota</taxon>
        <taxon>Stenosarchaea group</taxon>
        <taxon>Halobacteria</taxon>
        <taxon>Halobacteriales</taxon>
        <taxon>Haloarculaceae</taxon>
        <taxon>Halosimplex</taxon>
    </lineage>
</organism>
<evidence type="ECO:0000259" key="2">
    <source>
        <dbReference type="Pfam" id="PF23428"/>
    </source>
</evidence>
<dbReference type="AlphaFoldDB" id="A0ABD5Y152"/>
<name>A0ABD5Y152_9EURY</name>
<feature type="region of interest" description="Disordered" evidence="1">
    <location>
        <begin position="219"/>
        <end position="459"/>
    </location>
</feature>
<feature type="compositionally biased region" description="Low complexity" evidence="1">
    <location>
        <begin position="357"/>
        <end position="375"/>
    </location>
</feature>
<dbReference type="GeneID" id="78819817"/>
<feature type="compositionally biased region" description="Polar residues" evidence="1">
    <location>
        <begin position="436"/>
        <end position="449"/>
    </location>
</feature>
<dbReference type="EMBL" id="JBHTAS010000001">
    <property type="protein sequence ID" value="MFC7139558.1"/>
    <property type="molecule type" value="Genomic_DNA"/>
</dbReference>
<sequence length="497" mass="52385">MDIPDLVKGALGDEEIQAGVSLGDEDAVCLTPTRTLVYRGEGLLSDEQVEEYSHDIEQLAVSEGRRKTKFTMQYIDGTESFTVPANRGDKVLALFLEGVLRLDGVIEARESVAGVYRFSELTLIITEGRLIKHIGNQVWTEDFEVYPYEDVTGLEFERASVATSIALSVDGRPQRVKVPNDKAPVVRQTLEEALFGYYDVGSIDELNRVVGADDATDAGDVETADADDGGFAFGDDFDPLVSDEDDNLTDPVDPAGGPEGEAFSEQPADAGQSAGTGGPTEQQTEPVANQPADPSTEQQTGPASGRPGAGAESPAKASGAGNRQEGATGQAGRSGSEEQSQPSERGQQQPSEPAPSEPQSSGASASEAAASTQSGRQGGETSPEQPRQTAQNTTPEATGAQGNADRSSVESAESATEPTEAAGGHDQSPDPETGGRSASMSSPADQTADSGPVSRDEYEALAERVEELTDAVDRQNELLKRQHRALKQLVQQNQQSE</sequence>